<gene>
    <name evidence="8" type="ordered locus">Dvul_0670</name>
</gene>
<evidence type="ECO:0000256" key="4">
    <source>
        <dbReference type="ARBA" id="ARBA00023163"/>
    </source>
</evidence>
<dbReference type="InterPro" id="IPR000792">
    <property type="entry name" value="Tscrpt_reg_LuxR_C"/>
</dbReference>
<dbReference type="SUPFAM" id="SSF46894">
    <property type="entry name" value="C-terminal effector domain of the bipartite response regulators"/>
    <property type="match status" value="1"/>
</dbReference>
<dbReference type="PANTHER" id="PTHR43214">
    <property type="entry name" value="TWO-COMPONENT RESPONSE REGULATOR"/>
    <property type="match status" value="1"/>
</dbReference>
<name>A0A0H3A899_NITV4</name>
<evidence type="ECO:0000259" key="7">
    <source>
        <dbReference type="PROSITE" id="PS50110"/>
    </source>
</evidence>
<sequence>MPITVVIVEDLDIVREGIKALLDANGEFIIVGEASDGIEALRIVEKHAPDIVLMDLTLPVMEGAEAIREIKRRRETTKVLALTAHKKDSLIYRTLSAGADGYLLKNASRDILFQAMQTVLAGRRYISPEISDLLIDDFLRHGRRDEASMLDLLSDREKQVLKLVAEGHGNKAVAEKLCISHKTVEKHKANLKRKLGTASTAELVTFAIEHGLTVPA</sequence>
<evidence type="ECO:0000313" key="8">
    <source>
        <dbReference type="EMBL" id="ABM27693.1"/>
    </source>
</evidence>
<feature type="domain" description="HTH luxR-type" evidence="6">
    <location>
        <begin position="146"/>
        <end position="211"/>
    </location>
</feature>
<evidence type="ECO:0000313" key="9">
    <source>
        <dbReference type="Proteomes" id="UP000009173"/>
    </source>
</evidence>
<organism evidence="8 9">
    <name type="scientific">Nitratidesulfovibrio vulgaris (strain DP4)</name>
    <name type="common">Desulfovibrio vulgaris</name>
    <dbReference type="NCBI Taxonomy" id="391774"/>
    <lineage>
        <taxon>Bacteria</taxon>
        <taxon>Pseudomonadati</taxon>
        <taxon>Thermodesulfobacteriota</taxon>
        <taxon>Desulfovibrionia</taxon>
        <taxon>Desulfovibrionales</taxon>
        <taxon>Desulfovibrionaceae</taxon>
        <taxon>Nitratidesulfovibrio</taxon>
    </lineage>
</organism>
<dbReference type="InterPro" id="IPR016032">
    <property type="entry name" value="Sig_transdc_resp-reg_C-effctor"/>
</dbReference>
<feature type="modified residue" description="4-aspartylphosphate" evidence="5">
    <location>
        <position position="55"/>
    </location>
</feature>
<keyword evidence="1 5" id="KW-0597">Phosphoprotein</keyword>
<reference evidence="9" key="1">
    <citation type="journal article" date="2009" name="Environ. Microbiol.">
        <title>Contribution of mobile genetic elements to Desulfovibrio vulgaris genome plasticity.</title>
        <authorList>
            <person name="Walker C.B."/>
            <person name="Stolyar S."/>
            <person name="Chivian D."/>
            <person name="Pinel N."/>
            <person name="Gabster J.A."/>
            <person name="Dehal P.S."/>
            <person name="He Z."/>
            <person name="Yang Z.K."/>
            <person name="Yen H.C."/>
            <person name="Zhou J."/>
            <person name="Wall J.D."/>
            <person name="Hazen T.C."/>
            <person name="Arkin A.P."/>
            <person name="Stahl D.A."/>
        </authorList>
    </citation>
    <scope>NUCLEOTIDE SEQUENCE [LARGE SCALE GENOMIC DNA]</scope>
    <source>
        <strain evidence="9">DP4</strain>
    </source>
</reference>
<evidence type="ECO:0000256" key="5">
    <source>
        <dbReference type="PROSITE-ProRule" id="PRU00169"/>
    </source>
</evidence>
<dbReference type="GO" id="GO:0003677">
    <property type="term" value="F:DNA binding"/>
    <property type="evidence" value="ECO:0007669"/>
    <property type="project" value="UniProtKB-KW"/>
</dbReference>
<dbReference type="InterPro" id="IPR001789">
    <property type="entry name" value="Sig_transdc_resp-reg_receiver"/>
</dbReference>
<dbReference type="PROSITE" id="PS50043">
    <property type="entry name" value="HTH_LUXR_2"/>
    <property type="match status" value="1"/>
</dbReference>
<dbReference type="PRINTS" id="PR00038">
    <property type="entry name" value="HTHLUXR"/>
</dbReference>
<dbReference type="CDD" id="cd06170">
    <property type="entry name" value="LuxR_C_like"/>
    <property type="match status" value="1"/>
</dbReference>
<dbReference type="Pfam" id="PF00072">
    <property type="entry name" value="Response_reg"/>
    <property type="match status" value="1"/>
</dbReference>
<dbReference type="SMART" id="SM00448">
    <property type="entry name" value="REC"/>
    <property type="match status" value="1"/>
</dbReference>
<dbReference type="HOGENOM" id="CLU_000445_90_1_7"/>
<evidence type="ECO:0000256" key="3">
    <source>
        <dbReference type="ARBA" id="ARBA00023125"/>
    </source>
</evidence>
<dbReference type="EMBL" id="CP000527">
    <property type="protein sequence ID" value="ABM27693.1"/>
    <property type="molecule type" value="Genomic_DNA"/>
</dbReference>
<dbReference type="PROSITE" id="PS50110">
    <property type="entry name" value="RESPONSE_REGULATORY"/>
    <property type="match status" value="1"/>
</dbReference>
<keyword evidence="3" id="KW-0238">DNA-binding</keyword>
<dbReference type="Proteomes" id="UP000009173">
    <property type="component" value="Chromosome"/>
</dbReference>
<dbReference type="Pfam" id="PF00196">
    <property type="entry name" value="GerE"/>
    <property type="match status" value="1"/>
</dbReference>
<dbReference type="RefSeq" id="WP_011791761.1">
    <property type="nucleotide sequence ID" value="NC_008751.1"/>
</dbReference>
<dbReference type="SMART" id="SM00421">
    <property type="entry name" value="HTH_LUXR"/>
    <property type="match status" value="1"/>
</dbReference>
<dbReference type="AlphaFoldDB" id="A0A0H3A899"/>
<dbReference type="InterPro" id="IPR011006">
    <property type="entry name" value="CheY-like_superfamily"/>
</dbReference>
<feature type="domain" description="Response regulatory" evidence="7">
    <location>
        <begin position="4"/>
        <end position="120"/>
    </location>
</feature>
<proteinExistence type="predicted"/>
<keyword evidence="2" id="KW-0805">Transcription regulation</keyword>
<dbReference type="PANTHER" id="PTHR43214:SF41">
    <property type="entry name" value="NITRATE_NITRITE RESPONSE REGULATOR PROTEIN NARP"/>
    <property type="match status" value="1"/>
</dbReference>
<dbReference type="CDD" id="cd17535">
    <property type="entry name" value="REC_NarL-like"/>
    <property type="match status" value="1"/>
</dbReference>
<dbReference type="KEGG" id="dvl:Dvul_0670"/>
<accession>A0A0H3A899</accession>
<dbReference type="InterPro" id="IPR058245">
    <property type="entry name" value="NreC/VraR/RcsB-like_REC"/>
</dbReference>
<dbReference type="PROSITE" id="PS00622">
    <property type="entry name" value="HTH_LUXR_1"/>
    <property type="match status" value="1"/>
</dbReference>
<evidence type="ECO:0000256" key="1">
    <source>
        <dbReference type="ARBA" id="ARBA00022553"/>
    </source>
</evidence>
<dbReference type="Gene3D" id="3.40.50.2300">
    <property type="match status" value="1"/>
</dbReference>
<dbReference type="InterPro" id="IPR039420">
    <property type="entry name" value="WalR-like"/>
</dbReference>
<evidence type="ECO:0000256" key="2">
    <source>
        <dbReference type="ARBA" id="ARBA00023015"/>
    </source>
</evidence>
<protein>
    <submittedName>
        <fullName evidence="8">Two component transcriptional regulator, LuxR family</fullName>
    </submittedName>
</protein>
<dbReference type="GO" id="GO:0006355">
    <property type="term" value="P:regulation of DNA-templated transcription"/>
    <property type="evidence" value="ECO:0007669"/>
    <property type="project" value="InterPro"/>
</dbReference>
<evidence type="ECO:0000259" key="6">
    <source>
        <dbReference type="PROSITE" id="PS50043"/>
    </source>
</evidence>
<dbReference type="GO" id="GO:0000160">
    <property type="term" value="P:phosphorelay signal transduction system"/>
    <property type="evidence" value="ECO:0007669"/>
    <property type="project" value="InterPro"/>
</dbReference>
<keyword evidence="4" id="KW-0804">Transcription</keyword>
<dbReference type="SUPFAM" id="SSF52172">
    <property type="entry name" value="CheY-like"/>
    <property type="match status" value="1"/>
</dbReference>